<gene>
    <name evidence="1" type="ORF">T01_159</name>
</gene>
<evidence type="ECO:0000313" key="1">
    <source>
        <dbReference type="EMBL" id="KRY41612.1"/>
    </source>
</evidence>
<reference evidence="1 2" key="1">
    <citation type="submission" date="2015-01" db="EMBL/GenBank/DDBJ databases">
        <title>Evolution of Trichinella species and genotypes.</title>
        <authorList>
            <person name="Korhonen P.K."/>
            <person name="Edoardo P."/>
            <person name="Giuseppe L.R."/>
            <person name="Gasser R.B."/>
        </authorList>
    </citation>
    <scope>NUCLEOTIDE SEQUENCE [LARGE SCALE GENOMIC DNA]</scope>
    <source>
        <strain evidence="1">ISS3</strain>
    </source>
</reference>
<dbReference type="InParanoid" id="A0A0V1BXX4"/>
<accession>A0A0V1BXX4</accession>
<comment type="caution">
    <text evidence="1">The sequence shown here is derived from an EMBL/GenBank/DDBJ whole genome shotgun (WGS) entry which is preliminary data.</text>
</comment>
<dbReference type="EMBL" id="JYDH01000007">
    <property type="protein sequence ID" value="KRY41612.1"/>
    <property type="molecule type" value="Genomic_DNA"/>
</dbReference>
<evidence type="ECO:0000313" key="2">
    <source>
        <dbReference type="Proteomes" id="UP000054776"/>
    </source>
</evidence>
<dbReference type="AlphaFoldDB" id="A0A0V1BXX4"/>
<proteinExistence type="predicted"/>
<protein>
    <submittedName>
        <fullName evidence="1">Uncharacterized protein</fullName>
    </submittedName>
</protein>
<organism evidence="1 2">
    <name type="scientific">Trichinella spiralis</name>
    <name type="common">Trichina worm</name>
    <dbReference type="NCBI Taxonomy" id="6334"/>
    <lineage>
        <taxon>Eukaryota</taxon>
        <taxon>Metazoa</taxon>
        <taxon>Ecdysozoa</taxon>
        <taxon>Nematoda</taxon>
        <taxon>Enoplea</taxon>
        <taxon>Dorylaimia</taxon>
        <taxon>Trichinellida</taxon>
        <taxon>Trichinellidae</taxon>
        <taxon>Trichinella</taxon>
    </lineage>
</organism>
<sequence>MDEKISVHTENGLWRMRPPSAPLLPIAPKGAISPTLEIIDLEEQCAMGRNGIETEADLPAPISG</sequence>
<dbReference type="OrthoDB" id="10531633at2759"/>
<dbReference type="Proteomes" id="UP000054776">
    <property type="component" value="Unassembled WGS sequence"/>
</dbReference>
<name>A0A0V1BXX4_TRISP</name>
<keyword evidence="2" id="KW-1185">Reference proteome</keyword>